<keyword evidence="1" id="KW-0812">Transmembrane</keyword>
<evidence type="ECO:0000313" key="4">
    <source>
        <dbReference type="Proteomes" id="UP000198757"/>
    </source>
</evidence>
<gene>
    <name evidence="3" type="ORF">SAMN04487894_112125</name>
</gene>
<name>A0A1G6X3S1_NIADE</name>
<keyword evidence="1" id="KW-0813">Transport</keyword>
<dbReference type="OrthoDB" id="603589at2"/>
<dbReference type="SUPFAM" id="SSF56935">
    <property type="entry name" value="Porins"/>
    <property type="match status" value="1"/>
</dbReference>
<dbReference type="FunFam" id="2.170.130.10:FF:000003">
    <property type="entry name" value="SusC/RagA family TonB-linked outer membrane protein"/>
    <property type="match status" value="1"/>
</dbReference>
<dbReference type="AlphaFoldDB" id="A0A1G6X3S1"/>
<proteinExistence type="inferred from homology"/>
<evidence type="ECO:0000256" key="1">
    <source>
        <dbReference type="PROSITE-ProRule" id="PRU01360"/>
    </source>
</evidence>
<dbReference type="InterPro" id="IPR039426">
    <property type="entry name" value="TonB-dep_rcpt-like"/>
</dbReference>
<keyword evidence="4" id="KW-1185">Reference proteome</keyword>
<accession>A0A1G6X3S1</accession>
<dbReference type="InterPro" id="IPR023997">
    <property type="entry name" value="TonB-dep_OMP_SusC/RagA_CS"/>
</dbReference>
<dbReference type="RefSeq" id="WP_090391836.1">
    <property type="nucleotide sequence ID" value="NZ_FMZO01000012.1"/>
</dbReference>
<dbReference type="STRING" id="1285928.SAMN04487894_112125"/>
<dbReference type="Gene3D" id="2.170.130.10">
    <property type="entry name" value="TonB-dependent receptor, plug domain"/>
    <property type="match status" value="1"/>
</dbReference>
<dbReference type="GO" id="GO:0009279">
    <property type="term" value="C:cell outer membrane"/>
    <property type="evidence" value="ECO:0007669"/>
    <property type="project" value="UniProtKB-SubCell"/>
</dbReference>
<dbReference type="SUPFAM" id="SSF49464">
    <property type="entry name" value="Carboxypeptidase regulatory domain-like"/>
    <property type="match status" value="1"/>
</dbReference>
<dbReference type="PROSITE" id="PS52016">
    <property type="entry name" value="TONB_DEPENDENT_REC_3"/>
    <property type="match status" value="1"/>
</dbReference>
<feature type="domain" description="TonB-dependent receptor plug" evidence="2">
    <location>
        <begin position="153"/>
        <end position="262"/>
    </location>
</feature>
<dbReference type="Proteomes" id="UP000198757">
    <property type="component" value="Unassembled WGS sequence"/>
</dbReference>
<comment type="subcellular location">
    <subcellularLocation>
        <location evidence="1">Cell outer membrane</location>
        <topology evidence="1">Multi-pass membrane protein</topology>
    </subcellularLocation>
</comment>
<dbReference type="Pfam" id="PF07715">
    <property type="entry name" value="Plug"/>
    <property type="match status" value="1"/>
</dbReference>
<keyword evidence="1" id="KW-1134">Transmembrane beta strand</keyword>
<dbReference type="NCBIfam" id="TIGR04056">
    <property type="entry name" value="OMP_RagA_SusC"/>
    <property type="match status" value="1"/>
</dbReference>
<dbReference type="EMBL" id="FMZO01000012">
    <property type="protein sequence ID" value="SDD72830.1"/>
    <property type="molecule type" value="Genomic_DNA"/>
</dbReference>
<dbReference type="Gene3D" id="2.60.40.1120">
    <property type="entry name" value="Carboxypeptidase-like, regulatory domain"/>
    <property type="match status" value="1"/>
</dbReference>
<dbReference type="InterPro" id="IPR008969">
    <property type="entry name" value="CarboxyPept-like_regulatory"/>
</dbReference>
<evidence type="ECO:0000259" key="2">
    <source>
        <dbReference type="Pfam" id="PF07715"/>
    </source>
</evidence>
<dbReference type="InterPro" id="IPR023996">
    <property type="entry name" value="TonB-dep_OMP_SusC/RagA"/>
</dbReference>
<organism evidence="3 4">
    <name type="scientific">Niabella drilacis (strain DSM 25811 / CCM 8410 / CCUG 62505 / LMG 26954 / E90)</name>
    <dbReference type="NCBI Taxonomy" id="1285928"/>
    <lineage>
        <taxon>Bacteria</taxon>
        <taxon>Pseudomonadati</taxon>
        <taxon>Bacteroidota</taxon>
        <taxon>Chitinophagia</taxon>
        <taxon>Chitinophagales</taxon>
        <taxon>Chitinophagaceae</taxon>
        <taxon>Niabella</taxon>
    </lineage>
</organism>
<dbReference type="InterPro" id="IPR012910">
    <property type="entry name" value="Plug_dom"/>
</dbReference>
<dbReference type="InterPro" id="IPR037066">
    <property type="entry name" value="Plug_dom_sf"/>
</dbReference>
<sequence length="1085" mass="119164">MRFISCCLGGAGYCPFFRRLLAAGLFTAGLFIIVFQSRAAPLRPPADGGAASRHLPAFSWVLKGNVTNTRNEPVNGASVSVKGSAGGVSTDKNGAFMIEVASESDSLIVSAVGYRSKTVAIGNARNLDVVLEEDLEKQKMDEVVVVAYGQQKKESMVSSITTVNPKEIKGPTSNLTTMLAGRIAGMISYQRSGEPGADNASFFIRGITSFGAGKIDPLILIDGMESTPTDLARMQPDDIAGFSVLKDAAASSLYGARGANGVILLTTKSGTESKIKVNFRFENSVSSNTQNFKLADNITYMKLANEAVLTRTPPGSKSAPQPYSQTKIDRTAAGWNPMLYPNNDWMGILIKDYTMNQRFNMNLAGGGKVARYYIAGTFNIDNGVLKNDALNRYDNNIKLKSYQVRSNVNIKLTPTTEGIVRTSGTFDDYQGPIGGGAGIFSQALSSNPVLFPAVYPASALPLVKHPLFGNALIGSGNVFYNNPYANMVAGFQQYNTSTLNVQIEVKQDFDFITKGLSARVMGYTQRYSYFDLSRRFNPFFYGATPTDSKGEHYNLVLLNEQQTPPPTEYLNYQPGIRKANTTTYMEAAVNYNRTFHEKHAIGGLLVTILRNYLTANADDLQAALPARNQGLSGRFTYGYDNRYLFETNFGYNGSERFAKNNRYGFFPSVGVAWNVSNEQFFEPLRSAVSRLKLRATYGLVGNDQIGNPADRFFYMANVNLNGGNLGGFGTDYSYSRPGVSITRYPNENITWEKSKTTNIGMDLTVLKSLNLVVDVYRQHRSNILMKRSFIPTTMGLAADIQANVGEAESKGIDVSLDYNRTFGDLWISGRGTFTYATSKLLVNEEPDFGNLTYLSHVGNSLGQNYGYIAERLFVDDEEVRNSPRQAFGTGLEPVRGGDIKYRDVNGDGIISSLDIVPLGLPTSPEIVYGFGVSTGYKKFDISGFFQGSARSSFWIDPSAITPFALNGANQNGLLQVIADSYWSEDNRDMRAFWPRLSSTVNANNTQTSNWWMRNGSFLRLKSVELGYNLSGRSVTRWGIGSIRIYASGTNLFVKSSFKLWDPEQGGNGLGYPLQRVYNFGVNVQF</sequence>
<protein>
    <submittedName>
        <fullName evidence="3">TonB-linked outer membrane protein, SusC/RagA family</fullName>
    </submittedName>
</protein>
<evidence type="ECO:0000313" key="3">
    <source>
        <dbReference type="EMBL" id="SDD72830.1"/>
    </source>
</evidence>
<reference evidence="4" key="1">
    <citation type="submission" date="2016-10" db="EMBL/GenBank/DDBJ databases">
        <authorList>
            <person name="Varghese N."/>
            <person name="Submissions S."/>
        </authorList>
    </citation>
    <scope>NUCLEOTIDE SEQUENCE [LARGE SCALE GENOMIC DNA]</scope>
    <source>
        <strain evidence="4">DSM 25811 / CCM 8410 / LMG 26954 / E90</strain>
    </source>
</reference>
<dbReference type="Pfam" id="PF13715">
    <property type="entry name" value="CarbopepD_reg_2"/>
    <property type="match status" value="1"/>
</dbReference>
<keyword evidence="1" id="KW-0998">Cell outer membrane</keyword>
<dbReference type="NCBIfam" id="TIGR04057">
    <property type="entry name" value="SusC_RagA_signa"/>
    <property type="match status" value="1"/>
</dbReference>
<comment type="similarity">
    <text evidence="1">Belongs to the TonB-dependent receptor family.</text>
</comment>
<keyword evidence="1" id="KW-0472">Membrane</keyword>